<dbReference type="EMBL" id="JBJUIK010000009">
    <property type="protein sequence ID" value="KAL3518980.1"/>
    <property type="molecule type" value="Genomic_DNA"/>
</dbReference>
<evidence type="ECO:0000313" key="1">
    <source>
        <dbReference type="EMBL" id="KAL3518980.1"/>
    </source>
</evidence>
<comment type="caution">
    <text evidence="1">The sequence shown here is derived from an EMBL/GenBank/DDBJ whole genome shotgun (WGS) entry which is preliminary data.</text>
</comment>
<keyword evidence="2" id="KW-1185">Reference proteome</keyword>
<accession>A0ABD2ZKW7</accession>
<name>A0ABD2ZKW7_9GENT</name>
<feature type="non-terminal residue" evidence="1">
    <location>
        <position position="80"/>
    </location>
</feature>
<protein>
    <submittedName>
        <fullName evidence="1">Uncharacterized protein</fullName>
    </submittedName>
</protein>
<dbReference type="AlphaFoldDB" id="A0ABD2ZKW7"/>
<sequence length="80" mass="9246">MLMMGFDGSRLTLQTGNKGRSSSFGLCGWIMWIFMITKFEGCRRSLKKVLHSKFEDLLLTQPQDTLKWFTISTPSKGFNY</sequence>
<gene>
    <name evidence="1" type="ORF">ACH5RR_021569</name>
</gene>
<organism evidence="1 2">
    <name type="scientific">Cinchona calisaya</name>
    <dbReference type="NCBI Taxonomy" id="153742"/>
    <lineage>
        <taxon>Eukaryota</taxon>
        <taxon>Viridiplantae</taxon>
        <taxon>Streptophyta</taxon>
        <taxon>Embryophyta</taxon>
        <taxon>Tracheophyta</taxon>
        <taxon>Spermatophyta</taxon>
        <taxon>Magnoliopsida</taxon>
        <taxon>eudicotyledons</taxon>
        <taxon>Gunneridae</taxon>
        <taxon>Pentapetalae</taxon>
        <taxon>asterids</taxon>
        <taxon>lamiids</taxon>
        <taxon>Gentianales</taxon>
        <taxon>Rubiaceae</taxon>
        <taxon>Cinchonoideae</taxon>
        <taxon>Cinchoneae</taxon>
        <taxon>Cinchona</taxon>
    </lineage>
</organism>
<evidence type="ECO:0000313" key="2">
    <source>
        <dbReference type="Proteomes" id="UP001630127"/>
    </source>
</evidence>
<dbReference type="Proteomes" id="UP001630127">
    <property type="component" value="Unassembled WGS sequence"/>
</dbReference>
<proteinExistence type="predicted"/>
<reference evidence="1 2" key="1">
    <citation type="submission" date="2024-11" db="EMBL/GenBank/DDBJ databases">
        <title>A near-complete genome assembly of Cinchona calisaya.</title>
        <authorList>
            <person name="Lian D.C."/>
            <person name="Zhao X.W."/>
            <person name="Wei L."/>
        </authorList>
    </citation>
    <scope>NUCLEOTIDE SEQUENCE [LARGE SCALE GENOMIC DNA]</scope>
    <source>
        <tissue evidence="1">Nenye</tissue>
    </source>
</reference>